<sequence>VELFLSRGRSSKRPCEDFETPRRKRSAKPCEDFETDKNENMWDLTPDTFETALADLIDNSLQAVWSNHTSQRRLISLELTENRITLFDTGPEMDGSAENSLVNW</sequence>
<evidence type="ECO:0000313" key="3">
    <source>
        <dbReference type="Proteomes" id="UP000823775"/>
    </source>
</evidence>
<dbReference type="EMBL" id="JACEIK010062889">
    <property type="protein sequence ID" value="MCE5167212.1"/>
    <property type="molecule type" value="Genomic_DNA"/>
</dbReference>
<dbReference type="Proteomes" id="UP000823775">
    <property type="component" value="Unassembled WGS sequence"/>
</dbReference>
<keyword evidence="3" id="KW-1185">Reference proteome</keyword>
<feature type="non-terminal residue" evidence="2">
    <location>
        <position position="1"/>
    </location>
</feature>
<reference evidence="2 3" key="1">
    <citation type="journal article" date="2021" name="BMC Genomics">
        <title>Datura genome reveals duplications of psychoactive alkaloid biosynthetic genes and high mutation rate following tissue culture.</title>
        <authorList>
            <person name="Rajewski A."/>
            <person name="Carter-House D."/>
            <person name="Stajich J."/>
            <person name="Litt A."/>
        </authorList>
    </citation>
    <scope>NUCLEOTIDE SEQUENCE [LARGE SCALE GENOMIC DNA]</scope>
    <source>
        <strain evidence="2">AR-01</strain>
    </source>
</reference>
<feature type="region of interest" description="Disordered" evidence="1">
    <location>
        <begin position="1"/>
        <end position="32"/>
    </location>
</feature>
<proteinExistence type="predicted"/>
<name>A0ABS8YA75_DATST</name>
<evidence type="ECO:0000256" key="1">
    <source>
        <dbReference type="SAM" id="MobiDB-lite"/>
    </source>
</evidence>
<comment type="caution">
    <text evidence="2">The sequence shown here is derived from an EMBL/GenBank/DDBJ whole genome shotgun (WGS) entry which is preliminary data.</text>
</comment>
<protein>
    <submittedName>
        <fullName evidence="2">Uncharacterized protein</fullName>
    </submittedName>
</protein>
<organism evidence="2 3">
    <name type="scientific">Datura stramonium</name>
    <name type="common">Jimsonweed</name>
    <name type="synonym">Common thornapple</name>
    <dbReference type="NCBI Taxonomy" id="4076"/>
    <lineage>
        <taxon>Eukaryota</taxon>
        <taxon>Viridiplantae</taxon>
        <taxon>Streptophyta</taxon>
        <taxon>Embryophyta</taxon>
        <taxon>Tracheophyta</taxon>
        <taxon>Spermatophyta</taxon>
        <taxon>Magnoliopsida</taxon>
        <taxon>eudicotyledons</taxon>
        <taxon>Gunneridae</taxon>
        <taxon>Pentapetalae</taxon>
        <taxon>asterids</taxon>
        <taxon>lamiids</taxon>
        <taxon>Solanales</taxon>
        <taxon>Solanaceae</taxon>
        <taxon>Solanoideae</taxon>
        <taxon>Datureae</taxon>
        <taxon>Datura</taxon>
    </lineage>
</organism>
<gene>
    <name evidence="2" type="ORF">HAX54_042574</name>
</gene>
<evidence type="ECO:0000313" key="2">
    <source>
        <dbReference type="EMBL" id="MCE5167212.1"/>
    </source>
</evidence>
<accession>A0ABS8YA75</accession>